<evidence type="ECO:0000256" key="1">
    <source>
        <dbReference type="SAM" id="MobiDB-lite"/>
    </source>
</evidence>
<proteinExistence type="predicted"/>
<dbReference type="AlphaFoldDB" id="A0A7S3L5T6"/>
<keyword evidence="2" id="KW-0472">Membrane</keyword>
<feature type="transmembrane region" description="Helical" evidence="2">
    <location>
        <begin position="83"/>
        <end position="104"/>
    </location>
</feature>
<protein>
    <submittedName>
        <fullName evidence="3">Uncharacterized protein</fullName>
    </submittedName>
</protein>
<feature type="region of interest" description="Disordered" evidence="1">
    <location>
        <begin position="288"/>
        <end position="314"/>
    </location>
</feature>
<sequence>MSNNVSDLNDYDGLLPPTVALGLSSALFPAAAILTISSITLCCFACCRDGCQRTNDLRTCGLGTGVGKLRPLPGCDGVRARHIWFILSAAFLLLVSAVSLLYVMEYKRYEELDYKGPMRVTDWTYREYTDEDEHGNWSHFVEANVRLDWGYVWACPNHERKSCEGSRVGECSTFVCLSASGDPMVGCSYNEEQDARQQVEACVNELFEWTRPCSAYDPTIPPVPGEEYCSTLDAYGNCNDCSVRSSAPSPRFLRNFRLAVAVGTSVALTAVVVSSVWFLKNANRENFQAKQTQPPHGPYADSPADGTARWEYSA</sequence>
<organism evidence="3">
    <name type="scientific">Amphora coffeiformis</name>
    <dbReference type="NCBI Taxonomy" id="265554"/>
    <lineage>
        <taxon>Eukaryota</taxon>
        <taxon>Sar</taxon>
        <taxon>Stramenopiles</taxon>
        <taxon>Ochrophyta</taxon>
        <taxon>Bacillariophyta</taxon>
        <taxon>Bacillariophyceae</taxon>
        <taxon>Bacillariophycidae</taxon>
        <taxon>Thalassiophysales</taxon>
        <taxon>Catenulaceae</taxon>
        <taxon>Amphora</taxon>
    </lineage>
</organism>
<feature type="transmembrane region" description="Helical" evidence="2">
    <location>
        <begin position="20"/>
        <end position="47"/>
    </location>
</feature>
<gene>
    <name evidence="3" type="ORF">ACOF00016_LOCUS9969</name>
</gene>
<feature type="transmembrane region" description="Helical" evidence="2">
    <location>
        <begin position="258"/>
        <end position="279"/>
    </location>
</feature>
<name>A0A7S3L5T6_9STRA</name>
<reference evidence="3" key="1">
    <citation type="submission" date="2021-01" db="EMBL/GenBank/DDBJ databases">
        <authorList>
            <person name="Corre E."/>
            <person name="Pelletier E."/>
            <person name="Niang G."/>
            <person name="Scheremetjew M."/>
            <person name="Finn R."/>
            <person name="Kale V."/>
            <person name="Holt S."/>
            <person name="Cochrane G."/>
            <person name="Meng A."/>
            <person name="Brown T."/>
            <person name="Cohen L."/>
        </authorList>
    </citation>
    <scope>NUCLEOTIDE SEQUENCE</scope>
    <source>
        <strain evidence="3">CCMP127</strain>
    </source>
</reference>
<evidence type="ECO:0000313" key="3">
    <source>
        <dbReference type="EMBL" id="CAE0412709.1"/>
    </source>
</evidence>
<keyword evidence="2" id="KW-0812">Transmembrane</keyword>
<evidence type="ECO:0000256" key="2">
    <source>
        <dbReference type="SAM" id="Phobius"/>
    </source>
</evidence>
<dbReference type="EMBL" id="HBIM01012119">
    <property type="protein sequence ID" value="CAE0412709.1"/>
    <property type="molecule type" value="Transcribed_RNA"/>
</dbReference>
<accession>A0A7S3L5T6</accession>
<keyword evidence="2" id="KW-1133">Transmembrane helix</keyword>